<evidence type="ECO:0000313" key="2">
    <source>
        <dbReference type="Proteomes" id="UP001320603"/>
    </source>
</evidence>
<sequence>MMLLLPHLSDIASIRGLSVGHDNPSTVPSDIASIIQTVTGIIG</sequence>
<keyword evidence="2" id="KW-1185">Reference proteome</keyword>
<dbReference type="Proteomes" id="UP001320603">
    <property type="component" value="Chromosome"/>
</dbReference>
<dbReference type="RefSeq" id="WP_262922355.1">
    <property type="nucleotide sequence ID" value="NZ_CP146284.1"/>
</dbReference>
<protein>
    <submittedName>
        <fullName evidence="1">Uncharacterized protein</fullName>
    </submittedName>
</protein>
<name>A0ABZ2INI0_9BACT</name>
<reference evidence="1 2" key="1">
    <citation type="submission" date="2024-02" db="EMBL/GenBank/DDBJ databases">
        <title>Whole genome sequencing of Parabacteroides sp. AD58.</title>
        <authorList>
            <person name="Chaplin A.V."/>
            <person name="Pikina A.P."/>
            <person name="Sokolova S.R."/>
            <person name="Korostin D.O."/>
            <person name="Efimov B.A."/>
        </authorList>
    </citation>
    <scope>NUCLEOTIDE SEQUENCE [LARGE SCALE GENOMIC DNA]</scope>
    <source>
        <strain evidence="1 2">AD58</strain>
    </source>
</reference>
<accession>A0ABZ2INI0</accession>
<proteinExistence type="predicted"/>
<gene>
    <name evidence="1" type="ORF">NEE14_006260</name>
</gene>
<dbReference type="EMBL" id="CP146284">
    <property type="protein sequence ID" value="WWV67564.1"/>
    <property type="molecule type" value="Genomic_DNA"/>
</dbReference>
<organism evidence="1 2">
    <name type="scientific">Parabacteroides absconsus</name>
    <dbReference type="NCBI Taxonomy" id="2951805"/>
    <lineage>
        <taxon>Bacteria</taxon>
        <taxon>Pseudomonadati</taxon>
        <taxon>Bacteroidota</taxon>
        <taxon>Bacteroidia</taxon>
        <taxon>Bacteroidales</taxon>
        <taxon>Tannerellaceae</taxon>
        <taxon>Parabacteroides</taxon>
    </lineage>
</organism>
<evidence type="ECO:0000313" key="1">
    <source>
        <dbReference type="EMBL" id="WWV67564.1"/>
    </source>
</evidence>